<reference evidence="2" key="1">
    <citation type="submission" date="2017-06" db="EMBL/GenBank/DDBJ databases">
        <authorList>
            <person name="Varghese N."/>
            <person name="Submissions S."/>
        </authorList>
    </citation>
    <scope>NUCLEOTIDE SEQUENCE [LARGE SCALE GENOMIC DNA]</scope>
    <source>
        <strain evidence="2">DSM 27993</strain>
    </source>
</reference>
<dbReference type="Proteomes" id="UP000198412">
    <property type="component" value="Unassembled WGS sequence"/>
</dbReference>
<name>A0A238Y0Q9_9FLAO</name>
<protein>
    <submittedName>
        <fullName evidence="1">Hemolysin activation/secretion protein</fullName>
    </submittedName>
</protein>
<dbReference type="AlphaFoldDB" id="A0A238Y0Q9"/>
<proteinExistence type="predicted"/>
<dbReference type="OrthoDB" id="9811416at2"/>
<dbReference type="RefSeq" id="WP_089378520.1">
    <property type="nucleotide sequence ID" value="NZ_FZNX01000003.1"/>
</dbReference>
<keyword evidence="2" id="KW-1185">Reference proteome</keyword>
<evidence type="ECO:0000313" key="2">
    <source>
        <dbReference type="Proteomes" id="UP000198412"/>
    </source>
</evidence>
<organism evidence="1 2">
    <name type="scientific">Lutibacter flavus</name>
    <dbReference type="NCBI Taxonomy" id="691689"/>
    <lineage>
        <taxon>Bacteria</taxon>
        <taxon>Pseudomonadati</taxon>
        <taxon>Bacteroidota</taxon>
        <taxon>Flavobacteriia</taxon>
        <taxon>Flavobacteriales</taxon>
        <taxon>Flavobacteriaceae</taxon>
        <taxon>Lutibacter</taxon>
    </lineage>
</organism>
<gene>
    <name evidence="1" type="ORF">SAMN04488111_2249</name>
</gene>
<dbReference type="Gene3D" id="2.40.160.50">
    <property type="entry name" value="membrane protein fhac: a member of the omp85/tpsb transporter family"/>
    <property type="match status" value="1"/>
</dbReference>
<evidence type="ECO:0000313" key="1">
    <source>
        <dbReference type="EMBL" id="SNR64398.1"/>
    </source>
</evidence>
<sequence>MYNHTIIFNALQRIYHSILLLLFFITPLISVDAQSFELKIYSKKSTLEKDLDSILFKNTYLNKYDIYKVVDSISYDFALKGFINNSYLLKEKDTVINCFFTLNTKIDSVRIFYDQNLIALNFIKTISNNYTENYFEVHTSDLQKTLNAVSQYFETKGFSFSKVSLNNLILKNNKIEADLDLEVSTKRRINAIFIKGYDDFPKKYLKHYLDIDANKIFNYRSLLKTQELINTIPFITQIKNPEVLFTKDSTTLFLYLKKKSISSFDGIIGFSNEQKSKKIKLNGHLNLLLNNIFNNGESIGLNWRNTGNEINILKLSLNTPYILRSKFSAFGSFNIFKQDSTYTNTNNELKLNYSFNRNQSISSVFNFENSNTSTPQNTLNFKNYNKIFTGISYSYLPAIIQNKNHFNLVLSYLIGSRTTKQLKSKQNKAQFYLEYLIRLNQKNNILIKNSSEFLNASEILENELITIGGVNSIRGFDEFSIPTSKYSITNIEYQFYTNNTNYVYTIADFAFVKNDFLGIKNNLLGIGLGYSFKSNKSIINFGYAIGKTNNQAFKINNAKIHIKFSSYF</sequence>
<dbReference type="EMBL" id="FZNX01000003">
    <property type="protein sequence ID" value="SNR64398.1"/>
    <property type="molecule type" value="Genomic_DNA"/>
</dbReference>
<accession>A0A238Y0Q9</accession>